<dbReference type="EMBL" id="LR778114">
    <property type="protein sequence ID" value="CAB1129141.1"/>
    <property type="molecule type" value="Genomic_DNA"/>
</dbReference>
<evidence type="ECO:0000313" key="1">
    <source>
        <dbReference type="EMBL" id="CAB1129141.1"/>
    </source>
</evidence>
<dbReference type="KEGG" id="hfv:R50_1640"/>
<organism evidence="1 2">
    <name type="scientific">Candidatus Hydrogenisulfobacillus filiaventi</name>
    <dbReference type="NCBI Taxonomy" id="2707344"/>
    <lineage>
        <taxon>Bacteria</taxon>
        <taxon>Bacillati</taxon>
        <taxon>Bacillota</taxon>
        <taxon>Clostridia</taxon>
        <taxon>Eubacteriales</taxon>
        <taxon>Clostridiales Family XVII. Incertae Sedis</taxon>
        <taxon>Candidatus Hydrogenisulfobacillus</taxon>
    </lineage>
</organism>
<dbReference type="Proteomes" id="UP000503399">
    <property type="component" value="Chromosome"/>
</dbReference>
<dbReference type="PROSITE" id="PS51318">
    <property type="entry name" value="TAT"/>
    <property type="match status" value="1"/>
</dbReference>
<reference evidence="1 2" key="1">
    <citation type="submission" date="2020-02" db="EMBL/GenBank/DDBJ databases">
        <authorList>
            <person name="Hogendoorn C."/>
        </authorList>
    </citation>
    <scope>NUCLEOTIDE SEQUENCE [LARGE SCALE GENOMIC DNA]</scope>
    <source>
        <strain evidence="1">R501</strain>
    </source>
</reference>
<evidence type="ECO:0008006" key="3">
    <source>
        <dbReference type="Google" id="ProtNLM"/>
    </source>
</evidence>
<gene>
    <name evidence="1" type="ORF">R50_1640</name>
</gene>
<keyword evidence="2" id="KW-1185">Reference proteome</keyword>
<dbReference type="SUPFAM" id="SSF49503">
    <property type="entry name" value="Cupredoxins"/>
    <property type="match status" value="1"/>
</dbReference>
<dbReference type="AlphaFoldDB" id="A0A6F8ZI57"/>
<dbReference type="InterPro" id="IPR008972">
    <property type="entry name" value="Cupredoxin"/>
</dbReference>
<proteinExistence type="predicted"/>
<protein>
    <recommendedName>
        <fullName evidence="3">Plastocyanin-like domain-containing protein</fullName>
    </recommendedName>
</protein>
<dbReference type="InterPro" id="IPR006311">
    <property type="entry name" value="TAT_signal"/>
</dbReference>
<sequence>MEKEPEYGTPPAPEPAKWSRRQLLAGTGALGVVGLVALFGKSGVVDAARAVFGSPVQTGKIYVYQYDYYFVPNYMTWRVGDTITIALRNQSHTHWHEWVVGRHLHLQNTIFGVVNGDAFKEDFFNGVHVTLSHPYKVDNFVPHKAIVTYEGPKSAFAIASGGDFSPTLQPGGAIDITFTVPDKPGIWHYGCFVQNNMHWRAGMQGIVNILPA</sequence>
<name>A0A6F8ZI57_9FIRM</name>
<evidence type="ECO:0000313" key="2">
    <source>
        <dbReference type="Proteomes" id="UP000503399"/>
    </source>
</evidence>
<dbReference type="Gene3D" id="2.60.40.420">
    <property type="entry name" value="Cupredoxins - blue copper proteins"/>
    <property type="match status" value="2"/>
</dbReference>
<accession>A0A6F8ZI57</accession>